<dbReference type="EMBL" id="BAABIP010000020">
    <property type="protein sequence ID" value="GAA4773823.1"/>
    <property type="molecule type" value="Genomic_DNA"/>
</dbReference>
<name>A0ABP9A4E9_9FLAO</name>
<comment type="caution">
    <text evidence="1">The sequence shown here is derived from an EMBL/GenBank/DDBJ whole genome shotgun (WGS) entry which is preliminary data.</text>
</comment>
<evidence type="ECO:0000313" key="2">
    <source>
        <dbReference type="Proteomes" id="UP001500141"/>
    </source>
</evidence>
<organism evidence="1 2">
    <name type="scientific">Flavobacterium hankyongi</name>
    <dbReference type="NCBI Taxonomy" id="1176532"/>
    <lineage>
        <taxon>Bacteria</taxon>
        <taxon>Pseudomonadati</taxon>
        <taxon>Bacteroidota</taxon>
        <taxon>Flavobacteriia</taxon>
        <taxon>Flavobacteriales</taxon>
        <taxon>Flavobacteriaceae</taxon>
        <taxon>Flavobacterium</taxon>
    </lineage>
</organism>
<keyword evidence="2" id="KW-1185">Reference proteome</keyword>
<proteinExistence type="predicted"/>
<protein>
    <recommendedName>
        <fullName evidence="3">Phosphate ABC transporter substrate-binding protein</fullName>
    </recommendedName>
</protein>
<evidence type="ECO:0008006" key="3">
    <source>
        <dbReference type="Google" id="ProtNLM"/>
    </source>
</evidence>
<gene>
    <name evidence="1" type="ORF">GCM10023230_25650</name>
</gene>
<evidence type="ECO:0000313" key="1">
    <source>
        <dbReference type="EMBL" id="GAA4773823.1"/>
    </source>
</evidence>
<dbReference type="Proteomes" id="UP001500141">
    <property type="component" value="Unassembled WGS sequence"/>
</dbReference>
<dbReference type="RefSeq" id="WP_264542537.1">
    <property type="nucleotide sequence ID" value="NZ_BAABIP010000020.1"/>
</dbReference>
<accession>A0ABP9A4E9</accession>
<reference evidence="2" key="1">
    <citation type="journal article" date="2019" name="Int. J. Syst. Evol. Microbiol.">
        <title>The Global Catalogue of Microorganisms (GCM) 10K type strain sequencing project: providing services to taxonomists for standard genome sequencing and annotation.</title>
        <authorList>
            <consortium name="The Broad Institute Genomics Platform"/>
            <consortium name="The Broad Institute Genome Sequencing Center for Infectious Disease"/>
            <person name="Wu L."/>
            <person name="Ma J."/>
        </authorList>
    </citation>
    <scope>NUCLEOTIDE SEQUENCE [LARGE SCALE GENOMIC DNA]</scope>
    <source>
        <strain evidence="2">JCM 18198</strain>
    </source>
</reference>
<sequence>MKKIKALNKALGKNEIGGVNFPSKISNIKISRIVNNDAMGGCSFCFPHGFDTINSKEMKYQRNWKKFRKKQWKDNN</sequence>